<sequence length="64" mass="6755">MKYGTSAKAPAGAAKADASGERKEPMRGGVAMGKQDAIGADKKYDTGRTAGVCYTHSRTEYKQK</sequence>
<organism evidence="2">
    <name type="scientific">uncultured Caudovirales phage</name>
    <dbReference type="NCBI Taxonomy" id="2100421"/>
    <lineage>
        <taxon>Viruses</taxon>
        <taxon>Duplodnaviria</taxon>
        <taxon>Heunggongvirae</taxon>
        <taxon>Uroviricota</taxon>
        <taxon>Caudoviricetes</taxon>
        <taxon>Peduoviridae</taxon>
        <taxon>Maltschvirus</taxon>
        <taxon>Maltschvirus maltsch</taxon>
    </lineage>
</organism>
<protein>
    <submittedName>
        <fullName evidence="2">Uncharacterized protein</fullName>
    </submittedName>
</protein>
<evidence type="ECO:0000256" key="1">
    <source>
        <dbReference type="SAM" id="MobiDB-lite"/>
    </source>
</evidence>
<dbReference type="EMBL" id="LR796899">
    <property type="protein sequence ID" value="CAB4173073.1"/>
    <property type="molecule type" value="Genomic_DNA"/>
</dbReference>
<reference evidence="2" key="1">
    <citation type="submission" date="2020-05" db="EMBL/GenBank/DDBJ databases">
        <authorList>
            <person name="Chiriac C."/>
            <person name="Salcher M."/>
            <person name="Ghai R."/>
            <person name="Kavagutti S V."/>
        </authorList>
    </citation>
    <scope>NUCLEOTIDE SEQUENCE</scope>
</reference>
<name>A0A6J5PN61_9CAUD</name>
<evidence type="ECO:0000313" key="2">
    <source>
        <dbReference type="EMBL" id="CAB4173073.1"/>
    </source>
</evidence>
<feature type="compositionally biased region" description="Low complexity" evidence="1">
    <location>
        <begin position="1"/>
        <end position="17"/>
    </location>
</feature>
<gene>
    <name evidence="2" type="ORF">UFOVP953_28</name>
</gene>
<feature type="region of interest" description="Disordered" evidence="1">
    <location>
        <begin position="1"/>
        <end position="34"/>
    </location>
</feature>
<proteinExistence type="predicted"/>
<accession>A0A6J5PN61</accession>